<dbReference type="NCBIfam" id="TIGR00217">
    <property type="entry name" value="malQ"/>
    <property type="match status" value="1"/>
</dbReference>
<evidence type="ECO:0000256" key="10">
    <source>
        <dbReference type="RuleBase" id="RU361207"/>
    </source>
</evidence>
<dbReference type="EC" id="2.4.1.25" evidence="3 10"/>
<proteinExistence type="inferred from homology"/>
<dbReference type="InterPro" id="IPR003385">
    <property type="entry name" value="Glyco_hydro_77"/>
</dbReference>
<evidence type="ECO:0000256" key="1">
    <source>
        <dbReference type="ARBA" id="ARBA00000439"/>
    </source>
</evidence>
<dbReference type="PANTHER" id="PTHR32438">
    <property type="entry name" value="4-ALPHA-GLUCANOTRANSFERASE DPE1, CHLOROPLASTIC/AMYLOPLASTIC"/>
    <property type="match status" value="1"/>
</dbReference>
<dbReference type="Proteomes" id="UP000515847">
    <property type="component" value="Chromosome"/>
</dbReference>
<evidence type="ECO:0000256" key="3">
    <source>
        <dbReference type="ARBA" id="ARBA00012560"/>
    </source>
</evidence>
<keyword evidence="6 10" id="KW-0808">Transferase</keyword>
<evidence type="ECO:0000256" key="8">
    <source>
        <dbReference type="ARBA" id="ARBA00031423"/>
    </source>
</evidence>
<keyword evidence="12" id="KW-1185">Reference proteome</keyword>
<evidence type="ECO:0000313" key="11">
    <source>
        <dbReference type="EMBL" id="QNB44991.1"/>
    </source>
</evidence>
<evidence type="ECO:0000256" key="2">
    <source>
        <dbReference type="ARBA" id="ARBA00005684"/>
    </source>
</evidence>
<protein>
    <recommendedName>
        <fullName evidence="4 10">4-alpha-glucanotransferase</fullName>
        <ecNumber evidence="3 10">2.4.1.25</ecNumber>
    </recommendedName>
    <alternativeName>
        <fullName evidence="8 10">Amylomaltase</fullName>
    </alternativeName>
    <alternativeName>
        <fullName evidence="9 10">Disproportionating enzyme</fullName>
    </alternativeName>
</protein>
<evidence type="ECO:0000256" key="5">
    <source>
        <dbReference type="ARBA" id="ARBA00022676"/>
    </source>
</evidence>
<dbReference type="KEGG" id="tfr:BR63_00810"/>
<dbReference type="GO" id="GO:0004134">
    <property type="term" value="F:4-alpha-glucanotransferase activity"/>
    <property type="evidence" value="ECO:0007669"/>
    <property type="project" value="UniProtKB-EC"/>
</dbReference>
<keyword evidence="7 10" id="KW-0119">Carbohydrate metabolism</keyword>
<sequence>MKLDRASGILLHPTSLSSKYGIGDMGPEAYKFIDFLKRSKQRLWQVLPLNPVGYGWSPYQSPSAFAGNHLLLSIDILREEGLLTAEDIGSIPPFPEDMVQFPLVAEFKDRLLRKAFAKFNTGEKSPAYEAFREENAYWLEDFVLFMALRRHFGGLAWNSWKRAIAFREKEAILYYQKNLHEEIAYHCFLQFKFFKQWTDLKRYANAQGIKIIGDLPIFISYDSSDTWANPRLFALDDRGNPVKVAGVPPDYFSETGQLWGNPHYDWAEMEKDDYQWWRKRFEYLLKLADFVRVDHFRGFEAYWEIPAGESTAVNGRWVKGPGEKFFFTIRRYLGELPVIAEDLGVITPEVVELKEKCGFPGMKVLQFLAEEELERESGEEEIVYYTGTHDNDTLLGWYRKKILSQLDSPESGHNEEEKCWEYIELVFCSRAKWAIVPLQDVLCLDNEARMNTPGTVDGNWQWRFREGALTSGLEKRLALLTLKYQRYRER</sequence>
<comment type="similarity">
    <text evidence="2 10">Belongs to the disproportionating enzyme family.</text>
</comment>
<dbReference type="InterPro" id="IPR017853">
    <property type="entry name" value="GH"/>
</dbReference>
<dbReference type="Gene3D" id="3.20.20.80">
    <property type="entry name" value="Glycosidases"/>
    <property type="match status" value="1"/>
</dbReference>
<name>A0A7G6DYT7_THEFR</name>
<dbReference type="NCBIfam" id="NF011080">
    <property type="entry name" value="PRK14508.1-3"/>
    <property type="match status" value="1"/>
</dbReference>
<dbReference type="Pfam" id="PF02446">
    <property type="entry name" value="Glyco_hydro_77"/>
    <property type="match status" value="1"/>
</dbReference>
<dbReference type="AlphaFoldDB" id="A0A7G6DYT7"/>
<reference evidence="11 12" key="1">
    <citation type="journal article" date="2019" name="Front. Microbiol.">
        <title>Thermoanaerosceptrum fracticalcis gen. nov. sp. nov., a Novel Fumarate-Fermenting Microorganism From a Deep Fractured Carbonate Aquifer of the US Great Basin.</title>
        <authorList>
            <person name="Hamilton-Brehm S.D."/>
            <person name="Stewart L.E."/>
            <person name="Zavarin M."/>
            <person name="Caldwell M."/>
            <person name="Lawson P.A."/>
            <person name="Onstott T.C."/>
            <person name="Grzymski J."/>
            <person name="Neveux I."/>
            <person name="Lollar B.S."/>
            <person name="Russell C.E."/>
            <person name="Moser D.P."/>
        </authorList>
    </citation>
    <scope>NUCLEOTIDE SEQUENCE [LARGE SCALE GENOMIC DNA]</scope>
    <source>
        <strain evidence="11 12">DRI-13</strain>
    </source>
</reference>
<gene>
    <name evidence="11" type="primary">malQ</name>
    <name evidence="11" type="ORF">BR63_00810</name>
</gene>
<dbReference type="RefSeq" id="WP_034425689.1">
    <property type="nucleotide sequence ID" value="NZ_CP045798.1"/>
</dbReference>
<keyword evidence="5 10" id="KW-0328">Glycosyltransferase</keyword>
<evidence type="ECO:0000256" key="6">
    <source>
        <dbReference type="ARBA" id="ARBA00022679"/>
    </source>
</evidence>
<evidence type="ECO:0000256" key="4">
    <source>
        <dbReference type="ARBA" id="ARBA00020295"/>
    </source>
</evidence>
<evidence type="ECO:0000256" key="7">
    <source>
        <dbReference type="ARBA" id="ARBA00023277"/>
    </source>
</evidence>
<evidence type="ECO:0000256" key="9">
    <source>
        <dbReference type="ARBA" id="ARBA00031501"/>
    </source>
</evidence>
<dbReference type="EMBL" id="CP045798">
    <property type="protein sequence ID" value="QNB44991.1"/>
    <property type="molecule type" value="Genomic_DNA"/>
</dbReference>
<accession>A0A7G6DYT7</accession>
<dbReference type="GO" id="GO:0005975">
    <property type="term" value="P:carbohydrate metabolic process"/>
    <property type="evidence" value="ECO:0007669"/>
    <property type="project" value="InterPro"/>
</dbReference>
<dbReference type="SUPFAM" id="SSF51445">
    <property type="entry name" value="(Trans)glycosidases"/>
    <property type="match status" value="1"/>
</dbReference>
<comment type="catalytic activity">
    <reaction evidence="1 10">
        <text>Transfers a segment of a (1-&gt;4)-alpha-D-glucan to a new position in an acceptor, which may be glucose or a (1-&gt;4)-alpha-D-glucan.</text>
        <dbReference type="EC" id="2.4.1.25"/>
    </reaction>
</comment>
<dbReference type="PANTHER" id="PTHR32438:SF5">
    <property type="entry name" value="4-ALPHA-GLUCANOTRANSFERASE DPE1, CHLOROPLASTIC_AMYLOPLASTIC"/>
    <property type="match status" value="1"/>
</dbReference>
<organism evidence="11 12">
    <name type="scientific">Thermanaerosceptrum fracticalcis</name>
    <dbReference type="NCBI Taxonomy" id="1712410"/>
    <lineage>
        <taxon>Bacteria</taxon>
        <taxon>Bacillati</taxon>
        <taxon>Bacillota</taxon>
        <taxon>Clostridia</taxon>
        <taxon>Eubacteriales</taxon>
        <taxon>Peptococcaceae</taxon>
        <taxon>Thermanaerosceptrum</taxon>
    </lineage>
</organism>
<evidence type="ECO:0000313" key="12">
    <source>
        <dbReference type="Proteomes" id="UP000515847"/>
    </source>
</evidence>
<dbReference type="OrthoDB" id="9811841at2"/>